<dbReference type="HOGENOM" id="CLU_067884_0_0_1"/>
<proteinExistence type="predicted"/>
<evidence type="ECO:0000313" key="2">
    <source>
        <dbReference type="Proteomes" id="UP000022910"/>
    </source>
</evidence>
<accession>A0A015I9T6</accession>
<comment type="caution">
    <text evidence="1">The sequence shown here is derived from an EMBL/GenBank/DDBJ whole genome shotgun (WGS) entry which is preliminary data.</text>
</comment>
<gene>
    <name evidence="1" type="ORF">RirG_238950</name>
</gene>
<dbReference type="OrthoDB" id="270318at2759"/>
<sequence>MQSLYDELSIEIFKYITTPMSLILTSRKWYAISQDPHARAEWLIYKYGKSHALFYAIRLDSFITLDVVQALLARNVVMSRYFVQRLLMYFGNHDQRLIELKVEYNLNQVNDRTREKKLCAPWASNLSLPIFTKLVNEAFNILKDPQLAIKGNDMELFHFLSAGPLVINYAPQKLFQNINYIEDLILNKKFIPFPPRPKLAYEDTIEEYPPKDGYENNRQLNVIARAIIIHPDLVNMWKSIGYYEICSDVNDLVIQGALLILFPSTPPNNWECPDVNTVVTRLKKFTDLGFKLTNSVINDIFRLFEHRLNEIGELLINSFQQIRNEPRSVIVSSCIINLNNPERNHNILKFLNGGN</sequence>
<dbReference type="STRING" id="1432141.A0A015I9T6"/>
<protein>
    <recommendedName>
        <fullName evidence="3">F-box domain-containing protein</fullName>
    </recommendedName>
</protein>
<keyword evidence="2" id="KW-1185">Reference proteome</keyword>
<organism evidence="1 2">
    <name type="scientific">Rhizophagus irregularis (strain DAOM 197198w)</name>
    <name type="common">Glomus intraradices</name>
    <dbReference type="NCBI Taxonomy" id="1432141"/>
    <lineage>
        <taxon>Eukaryota</taxon>
        <taxon>Fungi</taxon>
        <taxon>Fungi incertae sedis</taxon>
        <taxon>Mucoromycota</taxon>
        <taxon>Glomeromycotina</taxon>
        <taxon>Glomeromycetes</taxon>
        <taxon>Glomerales</taxon>
        <taxon>Glomeraceae</taxon>
        <taxon>Rhizophagus</taxon>
    </lineage>
</organism>
<dbReference type="Proteomes" id="UP000022910">
    <property type="component" value="Unassembled WGS sequence"/>
</dbReference>
<dbReference type="EMBL" id="JEMT01028689">
    <property type="protein sequence ID" value="EXX53962.1"/>
    <property type="molecule type" value="Genomic_DNA"/>
</dbReference>
<dbReference type="AlphaFoldDB" id="A0A015I9T6"/>
<evidence type="ECO:0008006" key="3">
    <source>
        <dbReference type="Google" id="ProtNLM"/>
    </source>
</evidence>
<reference evidence="1 2" key="1">
    <citation type="submission" date="2014-02" db="EMBL/GenBank/DDBJ databases">
        <title>Single nucleus genome sequencing reveals high similarity among nuclei of an endomycorrhizal fungus.</title>
        <authorList>
            <person name="Lin K."/>
            <person name="Geurts R."/>
            <person name="Zhang Z."/>
            <person name="Limpens E."/>
            <person name="Saunders D.G."/>
            <person name="Mu D."/>
            <person name="Pang E."/>
            <person name="Cao H."/>
            <person name="Cha H."/>
            <person name="Lin T."/>
            <person name="Zhou Q."/>
            <person name="Shang Y."/>
            <person name="Li Y."/>
            <person name="Ivanov S."/>
            <person name="Sharma T."/>
            <person name="Velzen R.V."/>
            <person name="Ruijter N.D."/>
            <person name="Aanen D.K."/>
            <person name="Win J."/>
            <person name="Kamoun S."/>
            <person name="Bisseling T."/>
            <person name="Huang S."/>
        </authorList>
    </citation>
    <scope>NUCLEOTIDE SEQUENCE [LARGE SCALE GENOMIC DNA]</scope>
    <source>
        <strain evidence="2">DAOM197198w</strain>
    </source>
</reference>
<name>A0A015I9T6_RHIIW</name>
<evidence type="ECO:0000313" key="1">
    <source>
        <dbReference type="EMBL" id="EXX53962.1"/>
    </source>
</evidence>